<organism evidence="2 3">
    <name type="scientific">Pristionchus mayeri</name>
    <dbReference type="NCBI Taxonomy" id="1317129"/>
    <lineage>
        <taxon>Eukaryota</taxon>
        <taxon>Metazoa</taxon>
        <taxon>Ecdysozoa</taxon>
        <taxon>Nematoda</taxon>
        <taxon>Chromadorea</taxon>
        <taxon>Rhabditida</taxon>
        <taxon>Rhabditina</taxon>
        <taxon>Diplogasteromorpha</taxon>
        <taxon>Diplogasteroidea</taxon>
        <taxon>Neodiplogasteridae</taxon>
        <taxon>Pristionchus</taxon>
    </lineage>
</organism>
<reference evidence="3" key="1">
    <citation type="submission" date="2022-10" db="EMBL/GenBank/DDBJ databases">
        <title>Genome assembly of Pristionchus species.</title>
        <authorList>
            <person name="Yoshida K."/>
            <person name="Sommer R.J."/>
        </authorList>
    </citation>
    <scope>NUCLEOTIDE SEQUENCE [LARGE SCALE GENOMIC DNA]</scope>
    <source>
        <strain evidence="3">RS5460</strain>
    </source>
</reference>
<comment type="caution">
    <text evidence="2">The sequence shown here is derived from an EMBL/GenBank/DDBJ whole genome shotgun (WGS) entry which is preliminary data.</text>
</comment>
<evidence type="ECO:0000313" key="2">
    <source>
        <dbReference type="EMBL" id="GMR31377.1"/>
    </source>
</evidence>
<dbReference type="AlphaFoldDB" id="A0AAN4Z4U8"/>
<sequence length="148" mass="17109">SVSSDSSVQQPDELPDSASDKETESVVDSPRAESPSMPMSGRNKMRSILDEKTENGEKWIKVQWESTWEPEGALDDPCYLNKLAILGVTRASFEEFKNDVTKWEFYVENNNVGKEGQPEVWTYEYMRHKAPELLLDLYEDKCQEFFSR</sequence>
<feature type="compositionally biased region" description="Low complexity" evidence="1">
    <location>
        <begin position="1"/>
        <end position="12"/>
    </location>
</feature>
<accession>A0AAN4Z4U8</accession>
<name>A0AAN4Z4U8_9BILA</name>
<evidence type="ECO:0000256" key="1">
    <source>
        <dbReference type="SAM" id="MobiDB-lite"/>
    </source>
</evidence>
<gene>
    <name evidence="2" type="ORF">PMAYCL1PPCAC_01572</name>
</gene>
<feature type="non-terminal residue" evidence="2">
    <location>
        <position position="1"/>
    </location>
</feature>
<evidence type="ECO:0000313" key="3">
    <source>
        <dbReference type="Proteomes" id="UP001328107"/>
    </source>
</evidence>
<proteinExistence type="predicted"/>
<protein>
    <submittedName>
        <fullName evidence="2">Uncharacterized protein</fullName>
    </submittedName>
</protein>
<keyword evidence="3" id="KW-1185">Reference proteome</keyword>
<feature type="region of interest" description="Disordered" evidence="1">
    <location>
        <begin position="1"/>
        <end position="46"/>
    </location>
</feature>
<dbReference type="Proteomes" id="UP001328107">
    <property type="component" value="Unassembled WGS sequence"/>
</dbReference>
<dbReference type="EMBL" id="BTRK01000001">
    <property type="protein sequence ID" value="GMR31377.1"/>
    <property type="molecule type" value="Genomic_DNA"/>
</dbReference>